<reference evidence="2 3" key="1">
    <citation type="submission" date="2017-06" db="EMBL/GenBank/DDBJ databases">
        <title>Cultured bacterium strain Saccharothrix yanglingensis Hhs.015.</title>
        <authorList>
            <person name="Xia Y."/>
        </authorList>
    </citation>
    <scope>NUCLEOTIDE SEQUENCE [LARGE SCALE GENOMIC DNA]</scope>
    <source>
        <strain evidence="2 3">Hhs.015</strain>
    </source>
</reference>
<accession>A0ABU0X1L7</accession>
<dbReference type="SUPFAM" id="SSF109604">
    <property type="entry name" value="HD-domain/PDEase-like"/>
    <property type="match status" value="1"/>
</dbReference>
<dbReference type="RefSeq" id="WP_306747215.1">
    <property type="nucleotide sequence ID" value="NZ_NSDM01000007.1"/>
</dbReference>
<evidence type="ECO:0000313" key="2">
    <source>
        <dbReference type="EMBL" id="MDQ2586016.1"/>
    </source>
</evidence>
<gene>
    <name evidence="2" type="ORF">CKY47_18890</name>
</gene>
<comment type="caution">
    <text evidence="2">The sequence shown here is derived from an EMBL/GenBank/DDBJ whole genome shotgun (WGS) entry which is preliminary data.</text>
</comment>
<name>A0ABU0X1L7_9PSEU</name>
<dbReference type="InterPro" id="IPR006674">
    <property type="entry name" value="HD_domain"/>
</dbReference>
<protein>
    <submittedName>
        <fullName evidence="2">Phosphohydrolase</fullName>
    </submittedName>
</protein>
<dbReference type="Proteomes" id="UP001225605">
    <property type="component" value="Unassembled WGS sequence"/>
</dbReference>
<evidence type="ECO:0000313" key="3">
    <source>
        <dbReference type="Proteomes" id="UP001225605"/>
    </source>
</evidence>
<sequence length="187" mass="21240">MTPAPKDVAEKLLAMELPRRWLHVQGVGRRAASIALLFDDPHERWLLKSSAVLHDIGYSPMIASTELHALDGAIYLRDIGFPQRLCALVAHHSCAQFEAELRGLAEDLSCWQDERTPVRDALWWADMTTTPDGKVTDVHARIHEIEERYGDEDVVTVFIRRARRELVAAVERTEERLRMAGLSHLAK</sequence>
<dbReference type="Gene3D" id="1.10.3210.10">
    <property type="entry name" value="Hypothetical protein af1432"/>
    <property type="match status" value="1"/>
</dbReference>
<organism evidence="2 3">
    <name type="scientific">Saccharothrix yanglingensis</name>
    <dbReference type="NCBI Taxonomy" id="659496"/>
    <lineage>
        <taxon>Bacteria</taxon>
        <taxon>Bacillati</taxon>
        <taxon>Actinomycetota</taxon>
        <taxon>Actinomycetes</taxon>
        <taxon>Pseudonocardiales</taxon>
        <taxon>Pseudonocardiaceae</taxon>
        <taxon>Saccharothrix</taxon>
    </lineage>
</organism>
<feature type="domain" description="HD" evidence="1">
    <location>
        <begin position="22"/>
        <end position="95"/>
    </location>
</feature>
<dbReference type="Pfam" id="PF01966">
    <property type="entry name" value="HD"/>
    <property type="match status" value="1"/>
</dbReference>
<dbReference type="EMBL" id="NSDM01000007">
    <property type="protein sequence ID" value="MDQ2586016.1"/>
    <property type="molecule type" value="Genomic_DNA"/>
</dbReference>
<proteinExistence type="predicted"/>
<evidence type="ECO:0000259" key="1">
    <source>
        <dbReference type="Pfam" id="PF01966"/>
    </source>
</evidence>
<keyword evidence="3" id="KW-1185">Reference proteome</keyword>